<comment type="caution">
    <text evidence="1">The sequence shown here is derived from an EMBL/GenBank/DDBJ whole genome shotgun (WGS) entry which is preliminary data.</text>
</comment>
<reference evidence="1 2" key="1">
    <citation type="submission" date="2023-09" db="EMBL/GenBank/DDBJ databases">
        <authorList>
            <person name="Rey-Velasco X."/>
        </authorList>
    </citation>
    <scope>NUCLEOTIDE SEQUENCE [LARGE SCALE GENOMIC DNA]</scope>
    <source>
        <strain evidence="1 2">F297</strain>
    </source>
</reference>
<dbReference type="EMBL" id="JAVRHP010000021">
    <property type="protein sequence ID" value="MDT0649678.1"/>
    <property type="molecule type" value="Genomic_DNA"/>
</dbReference>
<keyword evidence="2" id="KW-1185">Reference proteome</keyword>
<proteinExistence type="predicted"/>
<accession>A0ABU3CTX7</accession>
<gene>
    <name evidence="1" type="ORF">RM529_05945</name>
</gene>
<name>A0ABU3CTX7_9FLAO</name>
<evidence type="ECO:0000313" key="2">
    <source>
        <dbReference type="Proteomes" id="UP001248819"/>
    </source>
</evidence>
<dbReference type="Proteomes" id="UP001248819">
    <property type="component" value="Unassembled WGS sequence"/>
</dbReference>
<protein>
    <submittedName>
        <fullName evidence="1">Uncharacterized protein</fullName>
    </submittedName>
</protein>
<organism evidence="1 2">
    <name type="scientific">Autumnicola edwardsiae</name>
    <dbReference type="NCBI Taxonomy" id="3075594"/>
    <lineage>
        <taxon>Bacteria</taxon>
        <taxon>Pseudomonadati</taxon>
        <taxon>Bacteroidota</taxon>
        <taxon>Flavobacteriia</taxon>
        <taxon>Flavobacteriales</taxon>
        <taxon>Flavobacteriaceae</taxon>
        <taxon>Autumnicola</taxon>
    </lineage>
</organism>
<sequence>MMPEKWPISASNKNIRVRDRSGYRVARIARPEGHALIKNLVKNVSGIG</sequence>
<evidence type="ECO:0000313" key="1">
    <source>
        <dbReference type="EMBL" id="MDT0649678.1"/>
    </source>
</evidence>
<dbReference type="RefSeq" id="WP_311483838.1">
    <property type="nucleotide sequence ID" value="NZ_JAVRHP010000021.1"/>
</dbReference>